<dbReference type="GO" id="GO:0000049">
    <property type="term" value="F:tRNA binding"/>
    <property type="evidence" value="ECO:0007669"/>
    <property type="project" value="UniProtKB-UniRule"/>
</dbReference>
<comment type="similarity">
    <text evidence="2 15">Belongs to the phenylalanyl-tRNA synthetase beta subunit family. Type 1 subfamily.</text>
</comment>
<dbReference type="InterPro" id="IPR045060">
    <property type="entry name" value="Phe-tRNA-ligase_IIc_bsu"/>
</dbReference>
<dbReference type="InterPro" id="IPR012340">
    <property type="entry name" value="NA-bd_OB-fold"/>
</dbReference>
<keyword evidence="6 15" id="KW-0436">Ligase</keyword>
<evidence type="ECO:0000256" key="3">
    <source>
        <dbReference type="ARBA" id="ARBA00011209"/>
    </source>
</evidence>
<feature type="binding site" evidence="15">
    <location>
        <position position="463"/>
    </location>
    <ligand>
        <name>Mg(2+)</name>
        <dbReference type="ChEBI" id="CHEBI:18420"/>
        <note>shared with alpha subunit</note>
    </ligand>
</feature>
<dbReference type="FunFam" id="2.40.50.140:FF:000045">
    <property type="entry name" value="Phenylalanine--tRNA ligase beta subunit"/>
    <property type="match status" value="1"/>
</dbReference>
<dbReference type="SMART" id="SM00896">
    <property type="entry name" value="FDX-ACB"/>
    <property type="match status" value="1"/>
</dbReference>
<dbReference type="SUPFAM" id="SSF55681">
    <property type="entry name" value="Class II aaRS and biotin synthetases"/>
    <property type="match status" value="1"/>
</dbReference>
<dbReference type="GO" id="GO:0006432">
    <property type="term" value="P:phenylalanyl-tRNA aminoacylation"/>
    <property type="evidence" value="ECO:0007669"/>
    <property type="project" value="UniProtKB-UniRule"/>
</dbReference>
<dbReference type="InterPro" id="IPR036690">
    <property type="entry name" value="Fdx_antiC-bd_sf"/>
</dbReference>
<evidence type="ECO:0000256" key="15">
    <source>
        <dbReference type="HAMAP-Rule" id="MF_00283"/>
    </source>
</evidence>
<dbReference type="FunFam" id="3.30.70.380:FF:000001">
    <property type="entry name" value="Phenylalanine--tRNA ligase beta subunit"/>
    <property type="match status" value="1"/>
</dbReference>
<dbReference type="PROSITE" id="PS50886">
    <property type="entry name" value="TRBD"/>
    <property type="match status" value="1"/>
</dbReference>
<feature type="domain" description="B5" evidence="19">
    <location>
        <begin position="400"/>
        <end position="475"/>
    </location>
</feature>
<evidence type="ECO:0000256" key="13">
    <source>
        <dbReference type="ARBA" id="ARBA00023146"/>
    </source>
</evidence>
<dbReference type="SUPFAM" id="SSF50249">
    <property type="entry name" value="Nucleic acid-binding proteins"/>
    <property type="match status" value="1"/>
</dbReference>
<comment type="catalytic activity">
    <reaction evidence="14 15">
        <text>tRNA(Phe) + L-phenylalanine + ATP = L-phenylalanyl-tRNA(Phe) + AMP + diphosphate + H(+)</text>
        <dbReference type="Rhea" id="RHEA:19413"/>
        <dbReference type="Rhea" id="RHEA-COMP:9668"/>
        <dbReference type="Rhea" id="RHEA-COMP:9699"/>
        <dbReference type="ChEBI" id="CHEBI:15378"/>
        <dbReference type="ChEBI" id="CHEBI:30616"/>
        <dbReference type="ChEBI" id="CHEBI:33019"/>
        <dbReference type="ChEBI" id="CHEBI:58095"/>
        <dbReference type="ChEBI" id="CHEBI:78442"/>
        <dbReference type="ChEBI" id="CHEBI:78531"/>
        <dbReference type="ChEBI" id="CHEBI:456215"/>
        <dbReference type="EC" id="6.1.1.20"/>
    </reaction>
</comment>
<dbReference type="InterPro" id="IPR005121">
    <property type="entry name" value="Fdx_antiC-bd"/>
</dbReference>
<evidence type="ECO:0000256" key="11">
    <source>
        <dbReference type="ARBA" id="ARBA00022884"/>
    </source>
</evidence>
<evidence type="ECO:0000256" key="12">
    <source>
        <dbReference type="ARBA" id="ARBA00022917"/>
    </source>
</evidence>
<feature type="domain" description="FDX-ACB" evidence="18">
    <location>
        <begin position="702"/>
        <end position="795"/>
    </location>
</feature>
<dbReference type="RefSeq" id="WP_274942670.1">
    <property type="nucleotide sequence ID" value="NZ_JANWOI010000001.1"/>
</dbReference>
<evidence type="ECO:0000256" key="5">
    <source>
        <dbReference type="ARBA" id="ARBA00022555"/>
    </source>
</evidence>
<dbReference type="InterPro" id="IPR045864">
    <property type="entry name" value="aa-tRNA-synth_II/BPL/LPL"/>
</dbReference>
<keyword evidence="11 16" id="KW-0694">RNA-binding</keyword>
<evidence type="ECO:0000256" key="9">
    <source>
        <dbReference type="ARBA" id="ARBA00022840"/>
    </source>
</evidence>
<evidence type="ECO:0000259" key="19">
    <source>
        <dbReference type="PROSITE" id="PS51483"/>
    </source>
</evidence>
<dbReference type="GO" id="GO:0005524">
    <property type="term" value="F:ATP binding"/>
    <property type="evidence" value="ECO:0007669"/>
    <property type="project" value="UniProtKB-UniRule"/>
</dbReference>
<dbReference type="Pfam" id="PF03484">
    <property type="entry name" value="B5"/>
    <property type="match status" value="1"/>
</dbReference>
<dbReference type="Gene3D" id="3.30.70.380">
    <property type="entry name" value="Ferrodoxin-fold anticodon-binding domain"/>
    <property type="match status" value="1"/>
</dbReference>
<dbReference type="Proteomes" id="UP001141619">
    <property type="component" value="Unassembled WGS sequence"/>
</dbReference>
<comment type="caution">
    <text evidence="20">The sequence shown here is derived from an EMBL/GenBank/DDBJ whole genome shotgun (WGS) entry which is preliminary data.</text>
</comment>
<dbReference type="Gene3D" id="3.50.40.10">
    <property type="entry name" value="Phenylalanyl-trna Synthetase, Chain B, domain 3"/>
    <property type="match status" value="1"/>
</dbReference>
<dbReference type="PANTHER" id="PTHR10947:SF0">
    <property type="entry name" value="PHENYLALANINE--TRNA LIGASE BETA SUBUNIT"/>
    <property type="match status" value="1"/>
</dbReference>
<comment type="subunit">
    <text evidence="3 15">Tetramer of two alpha and two beta subunits.</text>
</comment>
<dbReference type="InterPro" id="IPR002547">
    <property type="entry name" value="tRNA-bd_dom"/>
</dbReference>
<evidence type="ECO:0000256" key="16">
    <source>
        <dbReference type="PROSITE-ProRule" id="PRU00209"/>
    </source>
</evidence>
<keyword evidence="12 15" id="KW-0648">Protein biosynthesis</keyword>
<dbReference type="SUPFAM" id="SSF56037">
    <property type="entry name" value="PheT/TilS domain"/>
    <property type="match status" value="1"/>
</dbReference>
<dbReference type="SUPFAM" id="SSF46955">
    <property type="entry name" value="Putative DNA-binding domain"/>
    <property type="match status" value="1"/>
</dbReference>
<proteinExistence type="inferred from homology"/>
<feature type="binding site" evidence="15">
    <location>
        <position position="462"/>
    </location>
    <ligand>
        <name>Mg(2+)</name>
        <dbReference type="ChEBI" id="CHEBI:18420"/>
        <note>shared with alpha subunit</note>
    </ligand>
</feature>
<evidence type="ECO:0000259" key="18">
    <source>
        <dbReference type="PROSITE" id="PS51447"/>
    </source>
</evidence>
<dbReference type="Pfam" id="PF03483">
    <property type="entry name" value="B3_4"/>
    <property type="match status" value="1"/>
</dbReference>
<dbReference type="Pfam" id="PF17759">
    <property type="entry name" value="tRNA_synthFbeta"/>
    <property type="match status" value="1"/>
</dbReference>
<dbReference type="InterPro" id="IPR005147">
    <property type="entry name" value="tRNA_synthase_B5-dom"/>
</dbReference>
<dbReference type="GO" id="GO:0004826">
    <property type="term" value="F:phenylalanine-tRNA ligase activity"/>
    <property type="evidence" value="ECO:0007669"/>
    <property type="project" value="UniProtKB-UniRule"/>
</dbReference>
<dbReference type="InterPro" id="IPR020825">
    <property type="entry name" value="Phe-tRNA_synthase-like_B3/B4"/>
</dbReference>
<dbReference type="SMART" id="SM00874">
    <property type="entry name" value="B5"/>
    <property type="match status" value="1"/>
</dbReference>
<evidence type="ECO:0000256" key="14">
    <source>
        <dbReference type="ARBA" id="ARBA00049255"/>
    </source>
</evidence>
<dbReference type="Gene3D" id="2.40.50.140">
    <property type="entry name" value="Nucleic acid-binding proteins"/>
    <property type="match status" value="1"/>
</dbReference>
<evidence type="ECO:0000256" key="10">
    <source>
        <dbReference type="ARBA" id="ARBA00022842"/>
    </source>
</evidence>
<keyword evidence="9 15" id="KW-0067">ATP-binding</keyword>
<dbReference type="PANTHER" id="PTHR10947">
    <property type="entry name" value="PHENYLALANYL-TRNA SYNTHETASE BETA CHAIN AND LEUCINE-RICH REPEAT-CONTAINING PROTEIN 47"/>
    <property type="match status" value="1"/>
</dbReference>
<dbReference type="EMBL" id="JANWOI010000001">
    <property type="protein sequence ID" value="MDA5192970.1"/>
    <property type="molecule type" value="Genomic_DNA"/>
</dbReference>
<evidence type="ECO:0000256" key="4">
    <source>
        <dbReference type="ARBA" id="ARBA00022490"/>
    </source>
</evidence>
<dbReference type="NCBIfam" id="NF045760">
    <property type="entry name" value="YtpR"/>
    <property type="match status" value="1"/>
</dbReference>
<dbReference type="Gene3D" id="3.30.56.10">
    <property type="match status" value="2"/>
</dbReference>
<name>A0A9X3TWF8_9PROT</name>
<keyword evidence="5 16" id="KW-0820">tRNA-binding</keyword>
<dbReference type="GO" id="GO:0000287">
    <property type="term" value="F:magnesium ion binding"/>
    <property type="evidence" value="ECO:0007669"/>
    <property type="project" value="UniProtKB-UniRule"/>
</dbReference>
<dbReference type="Pfam" id="PF03147">
    <property type="entry name" value="FDX-ACB"/>
    <property type="match status" value="1"/>
</dbReference>
<reference evidence="20" key="2">
    <citation type="journal article" date="2023" name="Syst. Appl. Microbiol.">
        <title>Govania unica gen. nov., sp. nov., a rare biosphere bacterium that represents a novel family in the class Alphaproteobacteria.</title>
        <authorList>
            <person name="Vandamme P."/>
            <person name="Peeters C."/>
            <person name="Hettiarachchi A."/>
            <person name="Cnockaert M."/>
            <person name="Carlier A."/>
        </authorList>
    </citation>
    <scope>NUCLEOTIDE SEQUENCE</scope>
    <source>
        <strain evidence="20">LMG 31809</strain>
    </source>
</reference>
<dbReference type="Pfam" id="PF01588">
    <property type="entry name" value="tRNA_bind"/>
    <property type="match status" value="1"/>
</dbReference>
<comment type="subcellular location">
    <subcellularLocation>
        <location evidence="1 15">Cytoplasm</location>
    </subcellularLocation>
</comment>
<dbReference type="CDD" id="cd00769">
    <property type="entry name" value="PheRS_beta_core"/>
    <property type="match status" value="1"/>
</dbReference>
<dbReference type="CDD" id="cd02796">
    <property type="entry name" value="tRNA_bind_bactPheRS"/>
    <property type="match status" value="1"/>
</dbReference>
<dbReference type="Gene3D" id="3.30.930.10">
    <property type="entry name" value="Bira Bifunctional Protein, Domain 2"/>
    <property type="match status" value="1"/>
</dbReference>
<dbReference type="AlphaFoldDB" id="A0A9X3TWF8"/>
<comment type="cofactor">
    <cofactor evidence="15">
        <name>Mg(2+)</name>
        <dbReference type="ChEBI" id="CHEBI:18420"/>
    </cofactor>
    <text evidence="15">Binds 2 magnesium ions per tetramer.</text>
</comment>
<evidence type="ECO:0000313" key="21">
    <source>
        <dbReference type="Proteomes" id="UP001141619"/>
    </source>
</evidence>
<dbReference type="InterPro" id="IPR009061">
    <property type="entry name" value="DNA-bd_dom_put_sf"/>
</dbReference>
<evidence type="ECO:0000256" key="1">
    <source>
        <dbReference type="ARBA" id="ARBA00004496"/>
    </source>
</evidence>
<evidence type="ECO:0000313" key="20">
    <source>
        <dbReference type="EMBL" id="MDA5192970.1"/>
    </source>
</evidence>
<dbReference type="NCBIfam" id="TIGR00472">
    <property type="entry name" value="pheT_bact"/>
    <property type="match status" value="1"/>
</dbReference>
<keyword evidence="4 15" id="KW-0963">Cytoplasm</keyword>
<sequence>MKLTLNWLKDHLDTTATVTEVAEKLTAVGLEVEEIIDPAAKLAPFIIAEVKATEQHPNAERLRLCTVDTGTETLQVVCGASNARAGIKVVFAPSGSYIPGSKMTLKPTEIRGVLSTGMMCSERELELSEEHEGIIELPMDAPLGGSFAQYAGFDDPVIDIAITPNRPDCLGITGIARDLAAAGLGAFKSPAVEPVKGSFPCPVPVRIESDAASACPLFVGRLIRGVKNGPSPKWLQDRLKALGLRPISALVDITNYLCYDRARPLHVYDADKLSGGIIVRLGREGETLDALDNKTYELTDRMCVIADEAGPLGLAGVIGGTPSGSTEGTLNVFVEAALFDPIRTAETGRATGVLSDARFRFERGVDPDGTIPGLELATRLILDLCGGEPSELVIAGEIPNATKIVTFRPDRVRTLGGLDLPAESSIAILTSLGFTVEGSGASLSVRVPSWRPDVDGEADLVEEVLRIHGYDAIPSVPLDRPMPPKGVLTSRQKRTRLVRRTLATRGLREAVTWSFLSAKDAQLFGGGQDCLMLANPISSELDCMRPSLLPNLIAALGRNADRGFHDLGLFEIGSHFENDTAEGQILVAAGVRGGMTGDRHWTAKPQAVDAYVAKADVMGILTAAGAPVDNLVTSTDSPSFYHPGRSGVLKLGPKMLARFGEIHPGVLKALDVDGPVVAFEVFLDALPLPKAKSRSRGPLKVSDFQAVERDFAFVVNRDVTAEDILRAARGVDKTLITAASVFDVYQGKGVEDGQKSVAISLTLQAQDRTLTDQDIDGVANKVIEAVAKKTNATLRG</sequence>
<keyword evidence="13 15" id="KW-0030">Aminoacyl-tRNA synthetase</keyword>
<evidence type="ECO:0000256" key="8">
    <source>
        <dbReference type="ARBA" id="ARBA00022741"/>
    </source>
</evidence>
<dbReference type="HAMAP" id="MF_00283">
    <property type="entry name" value="Phe_tRNA_synth_beta1"/>
    <property type="match status" value="1"/>
</dbReference>
<dbReference type="InterPro" id="IPR005146">
    <property type="entry name" value="B3/B4_tRNA-bd"/>
</dbReference>
<accession>A0A9X3TWF8</accession>
<feature type="binding site" evidence="15">
    <location>
        <position position="459"/>
    </location>
    <ligand>
        <name>Mg(2+)</name>
        <dbReference type="ChEBI" id="CHEBI:18420"/>
        <note>shared with alpha subunit</note>
    </ligand>
</feature>
<dbReference type="EC" id="6.1.1.20" evidence="15"/>
<dbReference type="SMART" id="SM00873">
    <property type="entry name" value="B3_4"/>
    <property type="match status" value="1"/>
</dbReference>
<protein>
    <recommendedName>
        <fullName evidence="15">Phenylalanine--tRNA ligase beta subunit</fullName>
        <ecNumber evidence="15">6.1.1.20</ecNumber>
    </recommendedName>
    <alternativeName>
        <fullName evidence="15">Phenylalanyl-tRNA synthetase beta subunit</fullName>
        <shortName evidence="15">PheRS</shortName>
    </alternativeName>
</protein>
<reference evidence="20" key="1">
    <citation type="submission" date="2022-08" db="EMBL/GenBank/DDBJ databases">
        <authorList>
            <person name="Vandamme P."/>
            <person name="Hettiarachchi A."/>
            <person name="Peeters C."/>
            <person name="Cnockaert M."/>
            <person name="Carlier A."/>
        </authorList>
    </citation>
    <scope>NUCLEOTIDE SEQUENCE</scope>
    <source>
        <strain evidence="20">LMG 31809</strain>
    </source>
</reference>
<keyword evidence="21" id="KW-1185">Reference proteome</keyword>
<dbReference type="InterPro" id="IPR004532">
    <property type="entry name" value="Phe-tRNA-ligase_IIc_bsu_bact"/>
</dbReference>
<dbReference type="PROSITE" id="PS51447">
    <property type="entry name" value="FDX_ACB"/>
    <property type="match status" value="1"/>
</dbReference>
<feature type="binding site" evidence="15">
    <location>
        <position position="453"/>
    </location>
    <ligand>
        <name>Mg(2+)</name>
        <dbReference type="ChEBI" id="CHEBI:18420"/>
        <note>shared with alpha subunit</note>
    </ligand>
</feature>
<evidence type="ECO:0000256" key="7">
    <source>
        <dbReference type="ARBA" id="ARBA00022723"/>
    </source>
</evidence>
<dbReference type="GO" id="GO:0009328">
    <property type="term" value="C:phenylalanine-tRNA ligase complex"/>
    <property type="evidence" value="ECO:0007669"/>
    <property type="project" value="TreeGrafter"/>
</dbReference>
<dbReference type="InterPro" id="IPR041616">
    <property type="entry name" value="PheRS_beta_core"/>
</dbReference>
<keyword evidence="7 15" id="KW-0479">Metal-binding</keyword>
<dbReference type="InterPro" id="IPR033714">
    <property type="entry name" value="tRNA_bind_bactPheRS"/>
</dbReference>
<dbReference type="PROSITE" id="PS51483">
    <property type="entry name" value="B5"/>
    <property type="match status" value="1"/>
</dbReference>
<keyword evidence="10 15" id="KW-0460">Magnesium</keyword>
<evidence type="ECO:0000259" key="17">
    <source>
        <dbReference type="PROSITE" id="PS50886"/>
    </source>
</evidence>
<dbReference type="SUPFAM" id="SSF54991">
    <property type="entry name" value="Anticodon-binding domain of PheRS"/>
    <property type="match status" value="1"/>
</dbReference>
<feature type="domain" description="TRNA-binding" evidence="17">
    <location>
        <begin position="39"/>
        <end position="148"/>
    </location>
</feature>
<evidence type="ECO:0000256" key="2">
    <source>
        <dbReference type="ARBA" id="ARBA00008653"/>
    </source>
</evidence>
<evidence type="ECO:0000256" key="6">
    <source>
        <dbReference type="ARBA" id="ARBA00022598"/>
    </source>
</evidence>
<organism evidence="20 21">
    <name type="scientific">Govanella unica</name>
    <dbReference type="NCBI Taxonomy" id="2975056"/>
    <lineage>
        <taxon>Bacteria</taxon>
        <taxon>Pseudomonadati</taxon>
        <taxon>Pseudomonadota</taxon>
        <taxon>Alphaproteobacteria</taxon>
        <taxon>Emcibacterales</taxon>
        <taxon>Govanellaceae</taxon>
        <taxon>Govanella</taxon>
    </lineage>
</organism>
<keyword evidence="8 15" id="KW-0547">Nucleotide-binding</keyword>
<gene>
    <name evidence="15 20" type="primary">pheT</name>
    <name evidence="20" type="ORF">NYP16_03230</name>
</gene>